<feature type="signal peptide" evidence="1">
    <location>
        <begin position="1"/>
        <end position="28"/>
    </location>
</feature>
<dbReference type="OrthoDB" id="8902590at2"/>
<dbReference type="STRING" id="1384056.N787_05450"/>
<sequence>MKNVRAIRGLALTSLASLGLIAVTPAFAESDFDIGTDPSVAARVDFEVVIPRFISFQVGTAGANVDLVQFDVADPNSGTAVARSNGGALDVAILGNVGNIEITTTTTLLQDAVSADTLDWAEIDTTSTDAVNLPAPVLGNGPIAAVTVTPTAGRIVNRSTTWSYEYANSALVGAGTYEGTVTYTASAP</sequence>
<organism evidence="2 3">
    <name type="scientific">Arenimonas metalli CF5-1</name>
    <dbReference type="NCBI Taxonomy" id="1384056"/>
    <lineage>
        <taxon>Bacteria</taxon>
        <taxon>Pseudomonadati</taxon>
        <taxon>Pseudomonadota</taxon>
        <taxon>Gammaproteobacteria</taxon>
        <taxon>Lysobacterales</taxon>
        <taxon>Lysobacteraceae</taxon>
        <taxon>Arenimonas</taxon>
    </lineage>
</organism>
<dbReference type="RefSeq" id="WP_052575483.1">
    <property type="nucleotide sequence ID" value="NZ_AVCK01000063.1"/>
</dbReference>
<keyword evidence="1" id="KW-0732">Signal</keyword>
<name>A0A091BB97_9GAMM</name>
<protein>
    <recommendedName>
        <fullName evidence="4">WxL domain-containing protein</fullName>
    </recommendedName>
</protein>
<dbReference type="Proteomes" id="UP000029393">
    <property type="component" value="Unassembled WGS sequence"/>
</dbReference>
<gene>
    <name evidence="2" type="ORF">N787_05450</name>
</gene>
<proteinExistence type="predicted"/>
<evidence type="ECO:0000313" key="2">
    <source>
        <dbReference type="EMBL" id="KFN41715.1"/>
    </source>
</evidence>
<comment type="caution">
    <text evidence="2">The sequence shown here is derived from an EMBL/GenBank/DDBJ whole genome shotgun (WGS) entry which is preliminary data.</text>
</comment>
<dbReference type="eggNOG" id="ENOG503250C">
    <property type="taxonomic scope" value="Bacteria"/>
</dbReference>
<dbReference type="PATRIC" id="fig|1384056.3.peg.2604"/>
<reference evidence="2 3" key="1">
    <citation type="submission" date="2013-09" db="EMBL/GenBank/DDBJ databases">
        <title>Genome sequencing of Arenimonas metalli.</title>
        <authorList>
            <person name="Chen F."/>
            <person name="Wang G."/>
        </authorList>
    </citation>
    <scope>NUCLEOTIDE SEQUENCE [LARGE SCALE GENOMIC DNA]</scope>
    <source>
        <strain evidence="2 3">CF5-1</strain>
    </source>
</reference>
<dbReference type="EMBL" id="AVCK01000063">
    <property type="protein sequence ID" value="KFN41715.1"/>
    <property type="molecule type" value="Genomic_DNA"/>
</dbReference>
<feature type="chain" id="PRO_5001871009" description="WxL domain-containing protein" evidence="1">
    <location>
        <begin position="29"/>
        <end position="188"/>
    </location>
</feature>
<accession>A0A091BB97</accession>
<evidence type="ECO:0000313" key="3">
    <source>
        <dbReference type="Proteomes" id="UP000029393"/>
    </source>
</evidence>
<evidence type="ECO:0008006" key="4">
    <source>
        <dbReference type="Google" id="ProtNLM"/>
    </source>
</evidence>
<evidence type="ECO:0000256" key="1">
    <source>
        <dbReference type="SAM" id="SignalP"/>
    </source>
</evidence>
<keyword evidence="3" id="KW-1185">Reference proteome</keyword>
<dbReference type="AlphaFoldDB" id="A0A091BB97"/>